<dbReference type="InParanoid" id="D9Q019"/>
<dbReference type="REBASE" id="27399">
    <property type="entry name" value="Asa345ORF251P"/>
</dbReference>
<protein>
    <submittedName>
        <fullName evidence="1">Uncharacterized protein</fullName>
    </submittedName>
</protein>
<accession>D9Q019</accession>
<dbReference type="AlphaFoldDB" id="D9Q019"/>
<organism evidence="1 2">
    <name type="scientific">Acidilobus saccharovorans (strain DSM 16705 / JCM 18335 / VKM B-2471 / 345-15)</name>
    <dbReference type="NCBI Taxonomy" id="666510"/>
    <lineage>
        <taxon>Archaea</taxon>
        <taxon>Thermoproteota</taxon>
        <taxon>Thermoprotei</taxon>
        <taxon>Acidilobales</taxon>
        <taxon>Acidilobaceae</taxon>
        <taxon>Acidilobus</taxon>
    </lineage>
</organism>
<keyword evidence="2" id="KW-1185">Reference proteome</keyword>
<dbReference type="KEGG" id="asc:ASAC_0250"/>
<evidence type="ECO:0000313" key="1">
    <source>
        <dbReference type="EMBL" id="ADL18657.1"/>
    </source>
</evidence>
<proteinExistence type="predicted"/>
<sequence>MITDKDYIEWQISYRDPNGRLIEFGECLDKALNNDTNLKMEIKRVVEEYRNVDTFDKKFTIQRIEDNRYYNEFKLINELTPILRLDGLTDNYYIDIILKPKQRAVGYQAMVFLYIPCEKALPLEDGQKLIGRKAYQNEKVKVFLNSDHILGLLKSFLLASDTHRKDILNILRYLNVNV</sequence>
<dbReference type="EMBL" id="CP001742">
    <property type="protein sequence ID" value="ADL18657.1"/>
    <property type="molecule type" value="Genomic_DNA"/>
</dbReference>
<gene>
    <name evidence="1" type="ordered locus">ASAC_0250</name>
</gene>
<dbReference type="HOGENOM" id="CLU_1507299_0_0_2"/>
<dbReference type="eggNOG" id="arCOG10428">
    <property type="taxonomic scope" value="Archaea"/>
</dbReference>
<dbReference type="Proteomes" id="UP000000346">
    <property type="component" value="Chromosome"/>
</dbReference>
<name>D9Q019_ACIS3</name>
<evidence type="ECO:0000313" key="2">
    <source>
        <dbReference type="Proteomes" id="UP000000346"/>
    </source>
</evidence>
<reference evidence="1 2" key="1">
    <citation type="journal article" date="2010" name="Appl. Environ. Microbiol.">
        <title>The genome sequence of the crenarchaeon Acidilobus saccharovorans supports a new order, Acidilobales, and suggests an important ecological role in terrestrial acidic hot springs.</title>
        <authorList>
            <person name="Mardanov A.V."/>
            <person name="Svetlitchnyi V.A."/>
            <person name="Beletsky A.V."/>
            <person name="Prokofeva M.I."/>
            <person name="Bonch-Osmolovskaya E.A."/>
            <person name="Ravin N.V."/>
            <person name="Skryabin K.G."/>
        </authorList>
    </citation>
    <scope>NUCLEOTIDE SEQUENCE [LARGE SCALE GENOMIC DNA]</scope>
    <source>
        <strain evidence="2">DSM 16705 / JCM 18335 / VKM B-2471 / 345-15</strain>
    </source>
</reference>